<accession>A0A835S898</accession>
<name>A0A835S898_VANPL</name>
<evidence type="ECO:0000313" key="1">
    <source>
        <dbReference type="EMBL" id="KAG0502215.1"/>
    </source>
</evidence>
<evidence type="ECO:0000313" key="2">
    <source>
        <dbReference type="Proteomes" id="UP000639772"/>
    </source>
</evidence>
<dbReference type="AlphaFoldDB" id="A0A835S898"/>
<proteinExistence type="predicted"/>
<sequence length="70" mass="7720">MEVLRKVKKKRSIEKRKLRLNSIPHDLIVELTAVLGAAGRWRGMGGPRIAGDSAAVYAGGIIFSKPKEDY</sequence>
<gene>
    <name evidence="1" type="ORF">HPP92_002287</name>
</gene>
<comment type="caution">
    <text evidence="1">The sequence shown here is derived from an EMBL/GenBank/DDBJ whole genome shotgun (WGS) entry which is preliminary data.</text>
</comment>
<organism evidence="1 2">
    <name type="scientific">Vanilla planifolia</name>
    <name type="common">Vanilla</name>
    <dbReference type="NCBI Taxonomy" id="51239"/>
    <lineage>
        <taxon>Eukaryota</taxon>
        <taxon>Viridiplantae</taxon>
        <taxon>Streptophyta</taxon>
        <taxon>Embryophyta</taxon>
        <taxon>Tracheophyta</taxon>
        <taxon>Spermatophyta</taxon>
        <taxon>Magnoliopsida</taxon>
        <taxon>Liliopsida</taxon>
        <taxon>Asparagales</taxon>
        <taxon>Orchidaceae</taxon>
        <taxon>Vanilloideae</taxon>
        <taxon>Vanilleae</taxon>
        <taxon>Vanilla</taxon>
    </lineage>
</organism>
<reference evidence="1 2" key="1">
    <citation type="journal article" date="2020" name="Nat. Food">
        <title>A phased Vanilla planifolia genome enables genetic improvement of flavour and production.</title>
        <authorList>
            <person name="Hasing T."/>
            <person name="Tang H."/>
            <person name="Brym M."/>
            <person name="Khazi F."/>
            <person name="Huang T."/>
            <person name="Chambers A.H."/>
        </authorList>
    </citation>
    <scope>NUCLEOTIDE SEQUENCE [LARGE SCALE GENOMIC DNA]</scope>
    <source>
        <tissue evidence="1">Leaf</tissue>
    </source>
</reference>
<protein>
    <submittedName>
        <fullName evidence="1">Uncharacterized protein</fullName>
    </submittedName>
</protein>
<dbReference type="Proteomes" id="UP000639772">
    <property type="component" value="Chromosome 1"/>
</dbReference>
<dbReference type="EMBL" id="JADCNM010000001">
    <property type="protein sequence ID" value="KAG0502215.1"/>
    <property type="molecule type" value="Genomic_DNA"/>
</dbReference>